<feature type="transmembrane region" description="Helical" evidence="1">
    <location>
        <begin position="333"/>
        <end position="352"/>
    </location>
</feature>
<sequence length="1057" mass="115703">MDLIKLSLRKPISVMVVILAIGFFSFLTIRSMPIDIFPKVGVPTIYVAQPYGGLSPEQMEGYMTSIYEQHFIYITGISSMESRSVQGMSLIKLQFHEGTDMAESMAQIVAQVNRAGGKMPPGTIAPFVVRYDAGNVPVGQLVFSSDSRSQSEIQDLALNRVRPMFARLPGVSSPPPVGGNQKSIVIDIDPDKLRSYRLSTEDVVEAIATGNKLVPSGSIRVDDTEYLVKPNSVVDNYKEFENIPIQSQRGPAVYLKDLAEVKNSADITTGYAMVNGQRSVYIPVTKRSDASTWTVVKNIKNALPAMREAVPEDIKVDYAFDQSGYVIKSLRNILTEGLIASVLTGLMVLLFLGDWRSGLVVVLTIPLALLTSVVFLNLSGQTLNIMTLVGLALSIGVLVDEATVTIENIHRHLEMKKSMAKAIIDGTREIVIPKLLIVISILAVFVPSFFMSGVPRSMFLPLSLAVGFAMIASFLLSQSFVPVVANWILDSKSLEEQASKQHNGRFDRIQRNYQRLLEKLLQRSSLTVVLYGFFSTIAAIGLFLIIGTEVFPQVDAGQFQVRINAKEGTRIEKTERLTREFYQNLEELTGKGNIEVSSGYIGTIPSAYPATTTYIWNSGPQQAILKVKLKEGSGLRVNDLKEDIRWMVSDKLPELRISFEPADIVDQVMSMGSNTPIEIAVTGKDLKETRAYINKVKTEVEKISYLRDIQIAQPLDYPTLNVNIDRVQAGQLGLTADEVGKAMISATNSSRFTRPVYWLDQSSGNSYQVQVEIPQYTMNSEEALANVFLPQVGESNNRLGDVATINQSVSTGEVVRLNQQRMLSVTANLHNKTIGAARKDIEEAIEAAGERPRGINVLVRGQLEFLEQTLTELQTGLIIAVFVIFLMLSINFQSFKAAISTLSTIPAVASGSLLFLLAFGATLNIQSYMGLIMALGVSVANAILFTTFAEGERLKHGDALKASKDAGKSRLRPILMTSISMIVGLIPLAVGGDQTAPLGIAVIGGLLFSTLTTLLVMPAVYARLLKHASVAPISMDPYDKASIYYEHEDNGIKGIDN</sequence>
<dbReference type="EMBL" id="JAKZGP010000052">
    <property type="protein sequence ID" value="MCH7410967.1"/>
    <property type="molecule type" value="Genomic_DNA"/>
</dbReference>
<evidence type="ECO:0000313" key="3">
    <source>
        <dbReference type="Proteomes" id="UP001165489"/>
    </source>
</evidence>
<dbReference type="PANTHER" id="PTHR32063:SF8">
    <property type="entry name" value="CATION EFFLUX PROTEIN"/>
    <property type="match status" value="1"/>
</dbReference>
<proteinExistence type="predicted"/>
<dbReference type="InterPro" id="IPR001036">
    <property type="entry name" value="Acrflvin-R"/>
</dbReference>
<keyword evidence="1" id="KW-0812">Transmembrane</keyword>
<dbReference type="Proteomes" id="UP001165489">
    <property type="component" value="Unassembled WGS sequence"/>
</dbReference>
<feature type="transmembrane region" description="Helical" evidence="1">
    <location>
        <begin position="904"/>
        <end position="922"/>
    </location>
</feature>
<organism evidence="2 3">
    <name type="scientific">Belliella filtrata</name>
    <dbReference type="NCBI Taxonomy" id="2923435"/>
    <lineage>
        <taxon>Bacteria</taxon>
        <taxon>Pseudomonadati</taxon>
        <taxon>Bacteroidota</taxon>
        <taxon>Cytophagia</taxon>
        <taxon>Cytophagales</taxon>
        <taxon>Cyclobacteriaceae</taxon>
        <taxon>Belliella</taxon>
    </lineage>
</organism>
<dbReference type="Gene3D" id="3.30.70.1440">
    <property type="entry name" value="Multidrug efflux transporter AcrB pore domain"/>
    <property type="match status" value="1"/>
</dbReference>
<comment type="caution">
    <text evidence="2">The sequence shown here is derived from an EMBL/GenBank/DDBJ whole genome shotgun (WGS) entry which is preliminary data.</text>
</comment>
<feature type="transmembrane region" description="Helical" evidence="1">
    <location>
        <begin position="525"/>
        <end position="546"/>
    </location>
</feature>
<feature type="transmembrane region" description="Helical" evidence="1">
    <location>
        <begin position="873"/>
        <end position="892"/>
    </location>
</feature>
<keyword evidence="1" id="KW-0472">Membrane</keyword>
<reference evidence="2" key="1">
    <citation type="submission" date="2022-03" db="EMBL/GenBank/DDBJ databases">
        <title>De novo assembled genomes of Belliella spp. (Cyclobacteriaceae) strains.</title>
        <authorList>
            <person name="Szabo A."/>
            <person name="Korponai K."/>
            <person name="Felfoldi T."/>
        </authorList>
    </citation>
    <scope>NUCLEOTIDE SEQUENCE</scope>
    <source>
        <strain evidence="2">DSM 111904</strain>
    </source>
</reference>
<feature type="transmembrane region" description="Helical" evidence="1">
    <location>
        <begin position="430"/>
        <end position="450"/>
    </location>
</feature>
<name>A0ABS9V3H5_9BACT</name>
<feature type="transmembrane region" description="Helical" evidence="1">
    <location>
        <begin position="385"/>
        <end position="409"/>
    </location>
</feature>
<dbReference type="RefSeq" id="WP_241349322.1">
    <property type="nucleotide sequence ID" value="NZ_JAKZGP010000052.1"/>
</dbReference>
<accession>A0ABS9V3H5</accession>
<feature type="transmembrane region" description="Helical" evidence="1">
    <location>
        <begin position="928"/>
        <end position="949"/>
    </location>
</feature>
<dbReference type="SUPFAM" id="SSF82866">
    <property type="entry name" value="Multidrug efflux transporter AcrB transmembrane domain"/>
    <property type="match status" value="2"/>
</dbReference>
<dbReference type="Gene3D" id="3.30.2090.10">
    <property type="entry name" value="Multidrug efflux transporter AcrB TolC docking domain, DN and DC subdomains"/>
    <property type="match status" value="2"/>
</dbReference>
<dbReference type="InterPro" id="IPR027463">
    <property type="entry name" value="AcrB_DN_DC_subdom"/>
</dbReference>
<dbReference type="PANTHER" id="PTHR32063">
    <property type="match status" value="1"/>
</dbReference>
<evidence type="ECO:0000256" key="1">
    <source>
        <dbReference type="SAM" id="Phobius"/>
    </source>
</evidence>
<evidence type="ECO:0000313" key="2">
    <source>
        <dbReference type="EMBL" id="MCH7410967.1"/>
    </source>
</evidence>
<dbReference type="Gene3D" id="1.20.1640.10">
    <property type="entry name" value="Multidrug efflux transporter AcrB transmembrane domain"/>
    <property type="match status" value="2"/>
</dbReference>
<dbReference type="SUPFAM" id="SSF82693">
    <property type="entry name" value="Multidrug efflux transporter AcrB pore domain, PN1, PN2, PC1 and PC2 subdomains"/>
    <property type="match status" value="2"/>
</dbReference>
<feature type="transmembrane region" description="Helical" evidence="1">
    <location>
        <begin position="996"/>
        <end position="1017"/>
    </location>
</feature>
<dbReference type="PRINTS" id="PR00702">
    <property type="entry name" value="ACRIFLAVINRP"/>
</dbReference>
<dbReference type="Pfam" id="PF00873">
    <property type="entry name" value="ACR_tran"/>
    <property type="match status" value="1"/>
</dbReference>
<feature type="transmembrane region" description="Helical" evidence="1">
    <location>
        <begin position="12"/>
        <end position="29"/>
    </location>
</feature>
<dbReference type="SUPFAM" id="SSF82714">
    <property type="entry name" value="Multidrug efflux transporter AcrB TolC docking domain, DN and DC subdomains"/>
    <property type="match status" value="2"/>
</dbReference>
<dbReference type="Gene3D" id="3.30.70.1320">
    <property type="entry name" value="Multidrug efflux transporter AcrB pore domain like"/>
    <property type="match status" value="1"/>
</dbReference>
<feature type="transmembrane region" description="Helical" evidence="1">
    <location>
        <begin position="970"/>
        <end position="990"/>
    </location>
</feature>
<dbReference type="Gene3D" id="3.30.70.1430">
    <property type="entry name" value="Multidrug efflux transporter AcrB pore domain"/>
    <property type="match status" value="2"/>
</dbReference>
<feature type="transmembrane region" description="Helical" evidence="1">
    <location>
        <begin position="359"/>
        <end position="379"/>
    </location>
</feature>
<protein>
    <submittedName>
        <fullName evidence="2">Efflux RND transporter permease subunit</fullName>
    </submittedName>
</protein>
<keyword evidence="1" id="KW-1133">Transmembrane helix</keyword>
<feature type="transmembrane region" description="Helical" evidence="1">
    <location>
        <begin position="462"/>
        <end position="489"/>
    </location>
</feature>
<keyword evidence="3" id="KW-1185">Reference proteome</keyword>
<gene>
    <name evidence="2" type="ORF">MM239_16285</name>
</gene>